<keyword evidence="3" id="KW-1185">Reference proteome</keyword>
<gene>
    <name evidence="2" type="ORF">AMORRO_LOCUS7052</name>
</gene>
<evidence type="ECO:0000256" key="1">
    <source>
        <dbReference type="SAM" id="MobiDB-lite"/>
    </source>
</evidence>
<dbReference type="AlphaFoldDB" id="A0A9N9C0G1"/>
<evidence type="ECO:0000313" key="2">
    <source>
        <dbReference type="EMBL" id="CAG8584339.1"/>
    </source>
</evidence>
<dbReference type="Gene3D" id="1.10.30.10">
    <property type="entry name" value="High mobility group box domain"/>
    <property type="match status" value="1"/>
</dbReference>
<feature type="compositionally biased region" description="Basic and acidic residues" evidence="1">
    <location>
        <begin position="31"/>
        <end position="44"/>
    </location>
</feature>
<proteinExistence type="predicted"/>
<dbReference type="SUPFAM" id="SSF47095">
    <property type="entry name" value="HMG-box"/>
    <property type="match status" value="1"/>
</dbReference>
<dbReference type="OrthoDB" id="5598240at2759"/>
<accession>A0A9N9C0G1</accession>
<protein>
    <submittedName>
        <fullName evidence="2">13462_t:CDS:1</fullName>
    </submittedName>
</protein>
<comment type="caution">
    <text evidence="2">The sequence shown here is derived from an EMBL/GenBank/DDBJ whole genome shotgun (WGS) entry which is preliminary data.</text>
</comment>
<dbReference type="InterPro" id="IPR036910">
    <property type="entry name" value="HMG_box_dom_sf"/>
</dbReference>
<feature type="region of interest" description="Disordered" evidence="1">
    <location>
        <begin position="1"/>
        <end position="46"/>
    </location>
</feature>
<sequence length="171" mass="20080">MPQKKYPGNYNDSTQIPFKKPPFPPNIDPTEMAKKRTKSQDPRKINSRGPNCFMVYRSYCTSINGRIHMAKLSTAIAKSWEDEPPEVKTHYKKLANLIEYELTKQRRCNEIHFLWCEMQGKTSEEKNLDKVTTPTNVILELDTQGNDYGVNETRTRELLDYEIWDPFVYKP</sequence>
<name>A0A9N9C0G1_9GLOM</name>
<dbReference type="Proteomes" id="UP000789342">
    <property type="component" value="Unassembled WGS sequence"/>
</dbReference>
<dbReference type="EMBL" id="CAJVPV010005082">
    <property type="protein sequence ID" value="CAG8584339.1"/>
    <property type="molecule type" value="Genomic_DNA"/>
</dbReference>
<feature type="non-terminal residue" evidence="2">
    <location>
        <position position="171"/>
    </location>
</feature>
<reference evidence="2" key="1">
    <citation type="submission" date="2021-06" db="EMBL/GenBank/DDBJ databases">
        <authorList>
            <person name="Kallberg Y."/>
            <person name="Tangrot J."/>
            <person name="Rosling A."/>
        </authorList>
    </citation>
    <scope>NUCLEOTIDE SEQUENCE</scope>
    <source>
        <strain evidence="2">CL551</strain>
    </source>
</reference>
<organism evidence="2 3">
    <name type="scientific">Acaulospora morrowiae</name>
    <dbReference type="NCBI Taxonomy" id="94023"/>
    <lineage>
        <taxon>Eukaryota</taxon>
        <taxon>Fungi</taxon>
        <taxon>Fungi incertae sedis</taxon>
        <taxon>Mucoromycota</taxon>
        <taxon>Glomeromycotina</taxon>
        <taxon>Glomeromycetes</taxon>
        <taxon>Diversisporales</taxon>
        <taxon>Acaulosporaceae</taxon>
        <taxon>Acaulospora</taxon>
    </lineage>
</organism>
<evidence type="ECO:0000313" key="3">
    <source>
        <dbReference type="Proteomes" id="UP000789342"/>
    </source>
</evidence>